<dbReference type="EMBL" id="MU807133">
    <property type="protein sequence ID" value="KAJ3831976.1"/>
    <property type="molecule type" value="Genomic_DNA"/>
</dbReference>
<comment type="caution">
    <text evidence="2">The sequence shown here is derived from an EMBL/GenBank/DDBJ whole genome shotgun (WGS) entry which is preliminary data.</text>
</comment>
<dbReference type="Proteomes" id="UP001163846">
    <property type="component" value="Unassembled WGS sequence"/>
</dbReference>
<feature type="signal peptide" evidence="1">
    <location>
        <begin position="1"/>
        <end position="17"/>
    </location>
</feature>
<reference evidence="2" key="1">
    <citation type="submission" date="2022-08" db="EMBL/GenBank/DDBJ databases">
        <authorList>
            <consortium name="DOE Joint Genome Institute"/>
            <person name="Min B."/>
            <person name="Riley R."/>
            <person name="Sierra-Patev S."/>
            <person name="Naranjo-Ortiz M."/>
            <person name="Looney B."/>
            <person name="Konkel Z."/>
            <person name="Slot J.C."/>
            <person name="Sakamoto Y."/>
            <person name="Steenwyk J.L."/>
            <person name="Rokas A."/>
            <person name="Carro J."/>
            <person name="Camarero S."/>
            <person name="Ferreira P."/>
            <person name="Molpeceres G."/>
            <person name="Ruiz-Duenas F.J."/>
            <person name="Serrano A."/>
            <person name="Henrissat B."/>
            <person name="Drula E."/>
            <person name="Hughes K.W."/>
            <person name="Mata J.L."/>
            <person name="Ishikawa N.K."/>
            <person name="Vargas-Isla R."/>
            <person name="Ushijima S."/>
            <person name="Smith C.A."/>
            <person name="Ahrendt S."/>
            <person name="Andreopoulos W."/>
            <person name="He G."/>
            <person name="Labutti K."/>
            <person name="Lipzen A."/>
            <person name="Ng V."/>
            <person name="Sandor L."/>
            <person name="Barry K."/>
            <person name="Martinez A.T."/>
            <person name="Xiao Y."/>
            <person name="Gibbons J.G."/>
            <person name="Terashima K."/>
            <person name="Hibbett D.S."/>
            <person name="Grigoriev I.V."/>
        </authorList>
    </citation>
    <scope>NUCLEOTIDE SEQUENCE</scope>
    <source>
        <strain evidence="2">TFB9207</strain>
    </source>
</reference>
<protein>
    <submittedName>
        <fullName evidence="2">Uncharacterized protein</fullName>
    </submittedName>
</protein>
<keyword evidence="1" id="KW-0732">Signal</keyword>
<name>A0AA38U4A9_9AGAR</name>
<evidence type="ECO:0000313" key="3">
    <source>
        <dbReference type="Proteomes" id="UP001163846"/>
    </source>
</evidence>
<proteinExistence type="predicted"/>
<keyword evidence="3" id="KW-1185">Reference proteome</keyword>
<organism evidence="2 3">
    <name type="scientific">Lentinula raphanica</name>
    <dbReference type="NCBI Taxonomy" id="153919"/>
    <lineage>
        <taxon>Eukaryota</taxon>
        <taxon>Fungi</taxon>
        <taxon>Dikarya</taxon>
        <taxon>Basidiomycota</taxon>
        <taxon>Agaricomycotina</taxon>
        <taxon>Agaricomycetes</taxon>
        <taxon>Agaricomycetidae</taxon>
        <taxon>Agaricales</taxon>
        <taxon>Marasmiineae</taxon>
        <taxon>Omphalotaceae</taxon>
        <taxon>Lentinula</taxon>
    </lineage>
</organism>
<evidence type="ECO:0000313" key="2">
    <source>
        <dbReference type="EMBL" id="KAJ3831976.1"/>
    </source>
</evidence>
<sequence>MRCITLLLFGLFSATYAAPTPPPVTCMFLTRDYGLRLALAMGAPLFMRILTDYRTSTNQQDDLFYEVADPTFSDQQWTEKLLLEKGFEKDMQQWLEDFLEEMVFKTYLGISARTFPGTYNIFLRKHPRNTKYRIRTPQDFFVTVNLFPRWEPDFEGEVKKTPLSSDLPVTL</sequence>
<gene>
    <name evidence="2" type="ORF">F5878DRAFT_647166</name>
</gene>
<accession>A0AA38U4A9</accession>
<dbReference type="AlphaFoldDB" id="A0AA38U4A9"/>
<evidence type="ECO:0000256" key="1">
    <source>
        <dbReference type="SAM" id="SignalP"/>
    </source>
</evidence>
<feature type="chain" id="PRO_5041305985" evidence="1">
    <location>
        <begin position="18"/>
        <end position="171"/>
    </location>
</feature>